<gene>
    <name evidence="2" type="ORF">NDU88_003855</name>
</gene>
<evidence type="ECO:0000313" key="3">
    <source>
        <dbReference type="Proteomes" id="UP001066276"/>
    </source>
</evidence>
<accession>A0AAV7UFI3</accession>
<name>A0AAV7UFI3_PLEWA</name>
<reference evidence="2" key="1">
    <citation type="journal article" date="2022" name="bioRxiv">
        <title>Sequencing and chromosome-scale assembly of the giantPleurodeles waltlgenome.</title>
        <authorList>
            <person name="Brown T."/>
            <person name="Elewa A."/>
            <person name="Iarovenko S."/>
            <person name="Subramanian E."/>
            <person name="Araus A.J."/>
            <person name="Petzold A."/>
            <person name="Susuki M."/>
            <person name="Suzuki K.-i.T."/>
            <person name="Hayashi T."/>
            <person name="Toyoda A."/>
            <person name="Oliveira C."/>
            <person name="Osipova E."/>
            <person name="Leigh N.D."/>
            <person name="Simon A."/>
            <person name="Yun M.H."/>
        </authorList>
    </citation>
    <scope>NUCLEOTIDE SEQUENCE</scope>
    <source>
        <strain evidence="2">20211129_DDA</strain>
        <tissue evidence="2">Liver</tissue>
    </source>
</reference>
<proteinExistence type="predicted"/>
<sequence length="107" mass="11786">MAVERRARASGRSRREPAGCEDSQPQYPPAHPKTPAMRPGAHAKGASRGKERSPPTPRPDPCRRKGCSLLSFKQAWAPGAQQGIPERPHWKACAQRPLLHRSAQAYC</sequence>
<feature type="compositionally biased region" description="Basic and acidic residues" evidence="1">
    <location>
        <begin position="1"/>
        <end position="18"/>
    </location>
</feature>
<organism evidence="2 3">
    <name type="scientific">Pleurodeles waltl</name>
    <name type="common">Iberian ribbed newt</name>
    <dbReference type="NCBI Taxonomy" id="8319"/>
    <lineage>
        <taxon>Eukaryota</taxon>
        <taxon>Metazoa</taxon>
        <taxon>Chordata</taxon>
        <taxon>Craniata</taxon>
        <taxon>Vertebrata</taxon>
        <taxon>Euteleostomi</taxon>
        <taxon>Amphibia</taxon>
        <taxon>Batrachia</taxon>
        <taxon>Caudata</taxon>
        <taxon>Salamandroidea</taxon>
        <taxon>Salamandridae</taxon>
        <taxon>Pleurodelinae</taxon>
        <taxon>Pleurodeles</taxon>
    </lineage>
</organism>
<dbReference type="EMBL" id="JANPWB010000005">
    <property type="protein sequence ID" value="KAJ1187076.1"/>
    <property type="molecule type" value="Genomic_DNA"/>
</dbReference>
<dbReference type="Proteomes" id="UP001066276">
    <property type="component" value="Chromosome 3_1"/>
</dbReference>
<protein>
    <submittedName>
        <fullName evidence="2">Uncharacterized protein</fullName>
    </submittedName>
</protein>
<evidence type="ECO:0000313" key="2">
    <source>
        <dbReference type="EMBL" id="KAJ1187076.1"/>
    </source>
</evidence>
<dbReference type="AlphaFoldDB" id="A0AAV7UFI3"/>
<evidence type="ECO:0000256" key="1">
    <source>
        <dbReference type="SAM" id="MobiDB-lite"/>
    </source>
</evidence>
<feature type="region of interest" description="Disordered" evidence="1">
    <location>
        <begin position="1"/>
        <end position="66"/>
    </location>
</feature>
<comment type="caution">
    <text evidence="2">The sequence shown here is derived from an EMBL/GenBank/DDBJ whole genome shotgun (WGS) entry which is preliminary data.</text>
</comment>
<keyword evidence="3" id="KW-1185">Reference proteome</keyword>